<organism evidence="2 3">
    <name type="scientific">Cercospora berteroae</name>
    <dbReference type="NCBI Taxonomy" id="357750"/>
    <lineage>
        <taxon>Eukaryota</taxon>
        <taxon>Fungi</taxon>
        <taxon>Dikarya</taxon>
        <taxon>Ascomycota</taxon>
        <taxon>Pezizomycotina</taxon>
        <taxon>Dothideomycetes</taxon>
        <taxon>Dothideomycetidae</taxon>
        <taxon>Mycosphaerellales</taxon>
        <taxon>Mycosphaerellaceae</taxon>
        <taxon>Cercospora</taxon>
    </lineage>
</organism>
<feature type="compositionally biased region" description="Acidic residues" evidence="1">
    <location>
        <begin position="269"/>
        <end position="278"/>
    </location>
</feature>
<reference evidence="3" key="1">
    <citation type="journal article" date="2017" name="bioRxiv">
        <title>Conservation of a gene cluster reveals novel cercosporin biosynthetic mechanisms and extends production to the genus Colletotrichum.</title>
        <authorList>
            <person name="de Jonge R."/>
            <person name="Ebert M.K."/>
            <person name="Huitt-Roehl C.R."/>
            <person name="Pal P."/>
            <person name="Suttle J.C."/>
            <person name="Spanner R.E."/>
            <person name="Neubauer J.D."/>
            <person name="Jurick W.M.II."/>
            <person name="Stott K.A."/>
            <person name="Secor G.A."/>
            <person name="Thomma B.P.H.J."/>
            <person name="Van de Peer Y."/>
            <person name="Townsend C.A."/>
            <person name="Bolton M.D."/>
        </authorList>
    </citation>
    <scope>NUCLEOTIDE SEQUENCE [LARGE SCALE GENOMIC DNA]</scope>
    <source>
        <strain evidence="3">CBS538.71</strain>
    </source>
</reference>
<feature type="compositionally biased region" description="Basic residues" evidence="1">
    <location>
        <begin position="1"/>
        <end position="12"/>
    </location>
</feature>
<feature type="region of interest" description="Disordered" evidence="1">
    <location>
        <begin position="1"/>
        <end position="27"/>
    </location>
</feature>
<feature type="compositionally biased region" description="Low complexity" evidence="1">
    <location>
        <begin position="245"/>
        <end position="255"/>
    </location>
</feature>
<evidence type="ECO:0000313" key="2">
    <source>
        <dbReference type="EMBL" id="PPJ50214.1"/>
    </source>
</evidence>
<keyword evidence="3" id="KW-1185">Reference proteome</keyword>
<dbReference type="Proteomes" id="UP000237631">
    <property type="component" value="Unassembled WGS sequence"/>
</dbReference>
<evidence type="ECO:0000256" key="1">
    <source>
        <dbReference type="SAM" id="MobiDB-lite"/>
    </source>
</evidence>
<feature type="compositionally biased region" description="Basic residues" evidence="1">
    <location>
        <begin position="358"/>
        <end position="367"/>
    </location>
</feature>
<sequence>MCLQHKHRRRSSRQPEETLTSTGQSQDLHFLTTRPHCASIRRSLVMAIVKQPEASHFAPLSSDKSKPPPCTFHLHLYPRRLSLSQAAEMSAKQDRSSAAQLAIPSLEKPARPQRCPSFDRSNLNAVLLSQTAHDTGGISTEREPRAMRNTTVNNKPTASFVDDSTLGASTSAANCDDGELKYPRLVREARVSAGDHHRQPGDPKLEVANMLNAQSGTDDYIGNALRQKFAKLKKTAEDQYGGFAGTPTAAPTPIKKTTKRKSAKKEVDEDKEDGEEESAAPKTKKAKTTKEFASATLFSAAMPTTDIVLHQKFAKMKKASQDAHGNLSAAAPTPAKKTTKRKSAKKEDDEGDDTAAPRARRPRRPRSLLRSLRASIRRGRRFRRSCQGRLWCLRRIVPFFA</sequence>
<protein>
    <submittedName>
        <fullName evidence="2">Uncharacterized protein</fullName>
    </submittedName>
</protein>
<comment type="caution">
    <text evidence="2">The sequence shown here is derived from an EMBL/GenBank/DDBJ whole genome shotgun (WGS) entry which is preliminary data.</text>
</comment>
<gene>
    <name evidence="2" type="ORF">CBER1_07197</name>
</gene>
<feature type="region of interest" description="Disordered" evidence="1">
    <location>
        <begin position="319"/>
        <end position="372"/>
    </location>
</feature>
<dbReference type="AlphaFoldDB" id="A0A2S6BRW3"/>
<name>A0A2S6BRW3_9PEZI</name>
<accession>A0A2S6BRW3</accession>
<feature type="region of interest" description="Disordered" evidence="1">
    <location>
        <begin position="94"/>
        <end position="116"/>
    </location>
</feature>
<feature type="region of interest" description="Disordered" evidence="1">
    <location>
        <begin position="240"/>
        <end position="289"/>
    </location>
</feature>
<proteinExistence type="predicted"/>
<evidence type="ECO:0000313" key="3">
    <source>
        <dbReference type="Proteomes" id="UP000237631"/>
    </source>
</evidence>
<feature type="compositionally biased region" description="Polar residues" evidence="1">
    <location>
        <begin position="17"/>
        <end position="27"/>
    </location>
</feature>
<dbReference type="EMBL" id="PNEN01001790">
    <property type="protein sequence ID" value="PPJ50214.1"/>
    <property type="molecule type" value="Genomic_DNA"/>
</dbReference>
<dbReference type="STRING" id="357750.A0A2S6BRW3"/>